<evidence type="ECO:0000256" key="1">
    <source>
        <dbReference type="SAM" id="Coils"/>
    </source>
</evidence>
<dbReference type="InterPro" id="IPR043741">
    <property type="entry name" value="DUF5686"/>
</dbReference>
<evidence type="ECO:0000313" key="4">
    <source>
        <dbReference type="Proteomes" id="UP000007435"/>
    </source>
</evidence>
<dbReference type="Pfam" id="PF18939">
    <property type="entry name" value="DUF5686"/>
    <property type="match status" value="1"/>
</dbReference>
<dbReference type="Pfam" id="PF13715">
    <property type="entry name" value="CarbopepD_reg_2"/>
    <property type="match status" value="1"/>
</dbReference>
<protein>
    <recommendedName>
        <fullName evidence="5">Carboxypeptidase-like regulatory domain-containing protein</fullName>
    </recommendedName>
</protein>
<dbReference type="SUPFAM" id="SSF49464">
    <property type="entry name" value="Carboxypeptidase regulatory domain-like"/>
    <property type="match status" value="1"/>
</dbReference>
<dbReference type="AlphaFoldDB" id="E4RUJ4"/>
<dbReference type="InterPro" id="IPR008969">
    <property type="entry name" value="CarboxyPept-like_regulatory"/>
</dbReference>
<sequence>MILRILLLLLITFGSANAAKIKGIIRDQNKDPLSFASVVVKGQTLGTMANERGEFLLDVPANKTYELVFQFLGYKTVIKQVEVGTDDVFIEIQLQEQSILLGEIKVGKSKEDPAYAIMRKAIAKSKINDKQVDHYDADVYIKNTLLVNKVPGILKKKLEENHIKVGIPYVSESLTNIKFTQPNKRVTKVLAKRSSMDEMDLSGAYYLVNFYDLPDDMNLISPLSPKAFAYYKFEYLGYFEDRGRVINKIKIIPRRYGPGVCKGTIFIIEDLWSIHSIDAETVNEGFTIKMKQLYSPQQEVWVPVSQNIDFSGKVFGFDFHAKLQVHPKYKSLRINQKYVAEVKVLDKFEVPKNRAKKEINLQQEELTLKDLRKLSKQIEKTEKKESPVVTIDSTSTDSLANKRSEEYWNTIRSIPLTIEETKSYKTGDSIRIVVKREDSLKTEPKTKTTRNKHLDRLFIGSSFKLKDQWKLQYTSPLLPFFGVNYDMVQGIFTEAKVNFTKTQNKNLNYAWNNQVRYAFGLKKLMGGTEFITKYKKNTFEIGASSLTRSFDREQTMPIWANSLVNLFKINLIQMYLKEEAHVGYTYKNENRFTYSTQLEYSKRSFLDNLNKLPLAIGGRTPTPNIPRNEELDTTYFPTHNAWVWSNSITFKPGAKYKLVNGKKRYAGSEWPSFILSYNKGMGEVDYDFTSLGIDHDMASGPDERFRFYLEGGSFLNHKQVYLMDMRHVNTIKISGQEGYFRFFRMLNTRLPIQLSPENYYKYSTQGSYIKLHAVNEFRRLLLSQIPIVRYSSLKEDLFINYLKTPALKNYVELGYGIDGIFRLLRIEVLTAIEQGHKPRWGWQIGVTF</sequence>
<evidence type="ECO:0000256" key="2">
    <source>
        <dbReference type="SAM" id="SignalP"/>
    </source>
</evidence>
<feature type="signal peptide" evidence="2">
    <location>
        <begin position="1"/>
        <end position="18"/>
    </location>
</feature>
<organism evidence="3 4">
    <name type="scientific">Leadbetterella byssophila (strain DSM 17132 / JCM 16389 / KACC 11308 / NBRC 106382 / 4M15)</name>
    <dbReference type="NCBI Taxonomy" id="649349"/>
    <lineage>
        <taxon>Bacteria</taxon>
        <taxon>Pseudomonadati</taxon>
        <taxon>Bacteroidota</taxon>
        <taxon>Cytophagia</taxon>
        <taxon>Cytophagales</taxon>
        <taxon>Leadbetterellaceae</taxon>
        <taxon>Leadbetterella</taxon>
    </lineage>
</organism>
<feature type="coiled-coil region" evidence="1">
    <location>
        <begin position="354"/>
        <end position="384"/>
    </location>
</feature>
<name>E4RUJ4_LEAB4</name>
<dbReference type="STRING" id="649349.Lbys_3068"/>
<dbReference type="Gene3D" id="2.60.40.1120">
    <property type="entry name" value="Carboxypeptidase-like, regulatory domain"/>
    <property type="match status" value="1"/>
</dbReference>
<dbReference type="KEGG" id="lby:Lbys_3068"/>
<reference evidence="3 4" key="2">
    <citation type="journal article" date="2011" name="Stand. Genomic Sci.">
        <title>Complete genome sequence of Leadbetterella byssophila type strain (4M15).</title>
        <authorList>
            <person name="Abt B."/>
            <person name="Teshima H."/>
            <person name="Lucas S."/>
            <person name="Lapidus A."/>
            <person name="Del Rio T.G."/>
            <person name="Nolan M."/>
            <person name="Tice H."/>
            <person name="Cheng J.F."/>
            <person name="Pitluck S."/>
            <person name="Liolios K."/>
            <person name="Pagani I."/>
            <person name="Ivanova N."/>
            <person name="Mavromatis K."/>
            <person name="Pati A."/>
            <person name="Tapia R."/>
            <person name="Han C."/>
            <person name="Goodwin L."/>
            <person name="Chen A."/>
            <person name="Palaniappan K."/>
            <person name="Land M."/>
            <person name="Hauser L."/>
            <person name="Chang Y.J."/>
            <person name="Jeffries C.D."/>
            <person name="Rohde M."/>
            <person name="Goker M."/>
            <person name="Tindall B.J."/>
            <person name="Detter J.C."/>
            <person name="Woyke T."/>
            <person name="Bristow J."/>
            <person name="Eisen J.A."/>
            <person name="Markowitz V."/>
            <person name="Hugenholtz P."/>
            <person name="Klenk H.P."/>
            <person name="Kyrpides N.C."/>
        </authorList>
    </citation>
    <scope>NUCLEOTIDE SEQUENCE [LARGE SCALE GENOMIC DNA]</scope>
    <source>
        <strain evidence="4">DSM 17132 / JCM 16389 / KACC 11308 / NBRC 106382 / 4M15</strain>
    </source>
</reference>
<dbReference type="HOGENOM" id="CLU_015931_0_0_10"/>
<accession>E4RUJ4</accession>
<keyword evidence="2" id="KW-0732">Signal</keyword>
<dbReference type="OrthoDB" id="983143at2"/>
<dbReference type="RefSeq" id="WP_013409762.1">
    <property type="nucleotide sequence ID" value="NC_014655.1"/>
</dbReference>
<evidence type="ECO:0000313" key="3">
    <source>
        <dbReference type="EMBL" id="ADQ18730.1"/>
    </source>
</evidence>
<proteinExistence type="predicted"/>
<dbReference type="Proteomes" id="UP000007435">
    <property type="component" value="Chromosome"/>
</dbReference>
<evidence type="ECO:0008006" key="5">
    <source>
        <dbReference type="Google" id="ProtNLM"/>
    </source>
</evidence>
<feature type="chain" id="PRO_5005673768" description="Carboxypeptidase-like regulatory domain-containing protein" evidence="2">
    <location>
        <begin position="19"/>
        <end position="848"/>
    </location>
</feature>
<keyword evidence="4" id="KW-1185">Reference proteome</keyword>
<keyword evidence="1" id="KW-0175">Coiled coil</keyword>
<dbReference type="eggNOG" id="COG1470">
    <property type="taxonomic scope" value="Bacteria"/>
</dbReference>
<gene>
    <name evidence="3" type="ordered locus">Lbys_3068</name>
</gene>
<reference key="1">
    <citation type="submission" date="2010-11" db="EMBL/GenBank/DDBJ databases">
        <title>The complete genome of Leadbetterella byssophila DSM 17132.</title>
        <authorList>
            <consortium name="US DOE Joint Genome Institute (JGI-PGF)"/>
            <person name="Lucas S."/>
            <person name="Copeland A."/>
            <person name="Lapidus A."/>
            <person name="Glavina del Rio T."/>
            <person name="Dalin E."/>
            <person name="Tice H."/>
            <person name="Bruce D."/>
            <person name="Goodwin L."/>
            <person name="Pitluck S."/>
            <person name="Kyrpides N."/>
            <person name="Mavromatis K."/>
            <person name="Ivanova N."/>
            <person name="Teshima H."/>
            <person name="Brettin T."/>
            <person name="Detter J.C."/>
            <person name="Han C."/>
            <person name="Tapia R."/>
            <person name="Land M."/>
            <person name="Hauser L."/>
            <person name="Markowitz V."/>
            <person name="Cheng J.-F."/>
            <person name="Hugenholtz P."/>
            <person name="Woyke T."/>
            <person name="Wu D."/>
            <person name="Tindall B."/>
            <person name="Pomrenke H.G."/>
            <person name="Brambilla E."/>
            <person name="Klenk H.-P."/>
            <person name="Eisen J.A."/>
        </authorList>
    </citation>
    <scope>NUCLEOTIDE SEQUENCE [LARGE SCALE GENOMIC DNA]</scope>
    <source>
        <strain>DSM 17132</strain>
    </source>
</reference>
<dbReference type="EMBL" id="CP002305">
    <property type="protein sequence ID" value="ADQ18730.1"/>
    <property type="molecule type" value="Genomic_DNA"/>
</dbReference>